<evidence type="ECO:0000313" key="3">
    <source>
        <dbReference type="EMBL" id="MET3557725.1"/>
    </source>
</evidence>
<dbReference type="Gene3D" id="3.40.1180.10">
    <property type="entry name" value="Decaprenyl diphosphate synthase-like"/>
    <property type="match status" value="1"/>
</dbReference>
<feature type="binding site" evidence="2">
    <location>
        <position position="40"/>
    </location>
    <ligand>
        <name>substrate</name>
    </ligand>
</feature>
<feature type="binding site" evidence="2">
    <location>
        <position position="78"/>
    </location>
    <ligand>
        <name>substrate</name>
    </ligand>
</feature>
<dbReference type="PROSITE" id="PS01066">
    <property type="entry name" value="UPP_SYNTHASE"/>
    <property type="match status" value="1"/>
</dbReference>
<feature type="binding site" evidence="2">
    <location>
        <position position="76"/>
    </location>
    <ligand>
        <name>substrate</name>
    </ligand>
</feature>
<comment type="similarity">
    <text evidence="2">Belongs to the UPP synthase family.</text>
</comment>
<sequence>MFKFRLGRKATVEATRVVPKHIGIIMDGNGRWAKKRMQPRIMGHKAGMEALHKVTKVASDMGVQVLTVYAFSTENWSRPESEVKFIMNLPVDFYENYVPELHKHNVKIQMIGETDRLPAGTLDALKRAEHLTKLNTGLILNFALNYGGRAELVQAIKVISQDVLDAKYNPGDIDEALVSDYLQTHSLPSSLRDPDLIIRTSGELRLSNFLPWQAAYSELYFTDVLWPDFDEEAFQAAIEAYSKRQRRFGGI</sequence>
<comment type="function">
    <text evidence="2">Catalyzes the condensation of isopentenyl diphosphate (IPP) with allylic pyrophosphates generating different type of terpenoids.</text>
</comment>
<evidence type="ECO:0000256" key="2">
    <source>
        <dbReference type="HAMAP-Rule" id="MF_01139"/>
    </source>
</evidence>
<evidence type="ECO:0000256" key="1">
    <source>
        <dbReference type="ARBA" id="ARBA00022679"/>
    </source>
</evidence>
<dbReference type="SUPFAM" id="SSF64005">
    <property type="entry name" value="Undecaprenyl diphosphate synthase"/>
    <property type="match status" value="1"/>
</dbReference>
<dbReference type="EC" id="2.5.1.-" evidence="2"/>
<dbReference type="PANTHER" id="PTHR10291">
    <property type="entry name" value="DEHYDRODOLICHYL DIPHOSPHATE SYNTHASE FAMILY MEMBER"/>
    <property type="match status" value="1"/>
</dbReference>
<dbReference type="NCBIfam" id="NF011405">
    <property type="entry name" value="PRK14830.1"/>
    <property type="match status" value="1"/>
</dbReference>
<feature type="binding site" evidence="2">
    <location>
        <position position="218"/>
    </location>
    <ligand>
        <name>Mg(2+)</name>
        <dbReference type="ChEBI" id="CHEBI:18420"/>
    </ligand>
</feature>
<organism evidence="3 4">
    <name type="scientific">Streptococcus rupicaprae</name>
    <dbReference type="NCBI Taxonomy" id="759619"/>
    <lineage>
        <taxon>Bacteria</taxon>
        <taxon>Bacillati</taxon>
        <taxon>Bacillota</taxon>
        <taxon>Bacilli</taxon>
        <taxon>Lactobacillales</taxon>
        <taxon>Streptococcaceae</taxon>
        <taxon>Streptococcus</taxon>
    </lineage>
</organism>
<dbReference type="GO" id="GO:0008834">
    <property type="term" value="F:ditrans,polycis-undecaprenyl-diphosphate synthase [(2E,6E)-farnesyl-diphosphate specific] activity"/>
    <property type="evidence" value="ECO:0007669"/>
    <property type="project" value="UniProtKB-EC"/>
</dbReference>
<keyword evidence="2" id="KW-0460">Magnesium</keyword>
<dbReference type="InterPro" id="IPR018520">
    <property type="entry name" value="UPP_synth-like_CS"/>
</dbReference>
<feature type="active site" description="Proton acceptor" evidence="2">
    <location>
        <position position="75"/>
    </location>
</feature>
<feature type="binding site" evidence="2">
    <location>
        <begin position="205"/>
        <end position="207"/>
    </location>
    <ligand>
        <name>substrate</name>
    </ligand>
</feature>
<reference evidence="3 4" key="1">
    <citation type="submission" date="2024-06" db="EMBL/GenBank/DDBJ databases">
        <title>Genomic Encyclopedia of Type Strains, Phase IV (KMG-IV): sequencing the most valuable type-strain genomes for metagenomic binning, comparative biology and taxonomic classification.</title>
        <authorList>
            <person name="Goeker M."/>
        </authorList>
    </citation>
    <scope>NUCLEOTIDE SEQUENCE [LARGE SCALE GENOMIC DNA]</scope>
    <source>
        <strain evidence="3 4">DSM 28303</strain>
    </source>
</reference>
<dbReference type="Pfam" id="PF01255">
    <property type="entry name" value="Prenyltransf"/>
    <property type="match status" value="1"/>
</dbReference>
<dbReference type="RefSeq" id="WP_354364593.1">
    <property type="nucleotide sequence ID" value="NZ_JBEPLO010000007.1"/>
</dbReference>
<dbReference type="PANTHER" id="PTHR10291:SF0">
    <property type="entry name" value="DEHYDRODOLICHYL DIPHOSPHATE SYNTHASE 2"/>
    <property type="match status" value="1"/>
</dbReference>
<feature type="binding site" evidence="2">
    <location>
        <begin position="28"/>
        <end position="31"/>
    </location>
    <ligand>
        <name>substrate</name>
    </ligand>
</feature>
<name>A0ABV2FGM8_9STRE</name>
<feature type="binding site" evidence="2">
    <location>
        <position position="27"/>
    </location>
    <ligand>
        <name>Mg(2+)</name>
        <dbReference type="ChEBI" id="CHEBI:18420"/>
    </ligand>
</feature>
<dbReference type="InterPro" id="IPR036424">
    <property type="entry name" value="UPP_synth-like_sf"/>
</dbReference>
<keyword evidence="4" id="KW-1185">Reference proteome</keyword>
<dbReference type="NCBIfam" id="TIGR00055">
    <property type="entry name" value="uppS"/>
    <property type="match status" value="1"/>
</dbReference>
<dbReference type="InterPro" id="IPR001441">
    <property type="entry name" value="UPP_synth-like"/>
</dbReference>
<dbReference type="CDD" id="cd00475">
    <property type="entry name" value="Cis_IPPS"/>
    <property type="match status" value="1"/>
</dbReference>
<dbReference type="Proteomes" id="UP001549122">
    <property type="component" value="Unassembled WGS sequence"/>
</dbReference>
<dbReference type="EMBL" id="JBEPLO010000007">
    <property type="protein sequence ID" value="MET3557725.1"/>
    <property type="molecule type" value="Genomic_DNA"/>
</dbReference>
<comment type="caution">
    <text evidence="3">The sequence shown here is derived from an EMBL/GenBank/DDBJ whole genome shotgun (WGS) entry which is preliminary data.</text>
</comment>
<proteinExistence type="inferred from homology"/>
<feature type="binding site" evidence="2">
    <location>
        <position position="199"/>
    </location>
    <ligand>
        <name>substrate</name>
    </ligand>
</feature>
<accession>A0ABV2FGM8</accession>
<keyword evidence="1 2" id="KW-0808">Transferase</keyword>
<keyword evidence="2" id="KW-0479">Metal-binding</keyword>
<evidence type="ECO:0000313" key="4">
    <source>
        <dbReference type="Proteomes" id="UP001549122"/>
    </source>
</evidence>
<feature type="binding site" evidence="2">
    <location>
        <position position="44"/>
    </location>
    <ligand>
        <name>substrate</name>
    </ligand>
</feature>
<feature type="binding site" evidence="2">
    <location>
        <position position="32"/>
    </location>
    <ligand>
        <name>substrate</name>
    </ligand>
</feature>
<dbReference type="HAMAP" id="MF_01139">
    <property type="entry name" value="ISPT"/>
    <property type="match status" value="1"/>
</dbReference>
<protein>
    <recommendedName>
        <fullName evidence="2">Isoprenyl transferase</fullName>
        <ecNumber evidence="2">2.5.1.-</ecNumber>
    </recommendedName>
</protein>
<comment type="cofactor">
    <cofactor evidence="2">
        <name>Mg(2+)</name>
        <dbReference type="ChEBI" id="CHEBI:18420"/>
    </cofactor>
    <text evidence="2">Binds 2 magnesium ions per subunit.</text>
</comment>
<comment type="subunit">
    <text evidence="2">Homodimer.</text>
</comment>
<gene>
    <name evidence="3" type="ORF">ABID29_000835</name>
</gene>
<feature type="binding site" evidence="2">
    <location>
        <begin position="72"/>
        <end position="74"/>
    </location>
    <ligand>
        <name>substrate</name>
    </ligand>
</feature>
<feature type="active site" evidence="2">
    <location>
        <position position="27"/>
    </location>
</feature>